<feature type="domain" description="DUF4817" evidence="1">
    <location>
        <begin position="66"/>
        <end position="103"/>
    </location>
</feature>
<protein>
    <recommendedName>
        <fullName evidence="1">DUF4817 domain-containing protein</fullName>
    </recommendedName>
</protein>
<reference evidence="2 3" key="1">
    <citation type="submission" date="2017-03" db="EMBL/GenBank/DDBJ databases">
        <title>Genome of the blue death feigning beetle - Asbolus verrucosus.</title>
        <authorList>
            <person name="Rider S.D."/>
        </authorList>
    </citation>
    <scope>NUCLEOTIDE SEQUENCE [LARGE SCALE GENOMIC DNA]</scope>
    <source>
        <strain evidence="2">Butters</strain>
        <tissue evidence="2">Head and leg muscle</tissue>
    </source>
</reference>
<dbReference type="AlphaFoldDB" id="A0A482V7W1"/>
<evidence type="ECO:0000313" key="3">
    <source>
        <dbReference type="Proteomes" id="UP000292052"/>
    </source>
</evidence>
<sequence length="146" mass="16933">MESHIKLGKISSWCNTAHSTLDRRRKSTNSQVFAEEVEPTGAVPMELSLERYRHAALPNMHLVLDECNSTAAARVYRDRYPLRHPSCNIFRKLDRRIRETGSIVPMGAFCQNRGRSRTTRTPQIEEAVLNLFWTNIWCWCRSADIK</sequence>
<dbReference type="Proteomes" id="UP000292052">
    <property type="component" value="Unassembled WGS sequence"/>
</dbReference>
<dbReference type="InterPro" id="IPR032135">
    <property type="entry name" value="DUF4817"/>
</dbReference>
<evidence type="ECO:0000313" key="2">
    <source>
        <dbReference type="EMBL" id="RZB39287.1"/>
    </source>
</evidence>
<comment type="caution">
    <text evidence="2">The sequence shown here is derived from an EMBL/GenBank/DDBJ whole genome shotgun (WGS) entry which is preliminary data.</text>
</comment>
<dbReference type="Pfam" id="PF16087">
    <property type="entry name" value="DUF4817"/>
    <property type="match status" value="1"/>
</dbReference>
<keyword evidence="3" id="KW-1185">Reference proteome</keyword>
<name>A0A482V7W1_ASBVE</name>
<dbReference type="EMBL" id="QDEB01129500">
    <property type="protein sequence ID" value="RZB39287.1"/>
    <property type="molecule type" value="Genomic_DNA"/>
</dbReference>
<evidence type="ECO:0000259" key="1">
    <source>
        <dbReference type="Pfam" id="PF16087"/>
    </source>
</evidence>
<dbReference type="STRING" id="1661398.A0A482V7W1"/>
<organism evidence="2 3">
    <name type="scientific">Asbolus verrucosus</name>
    <name type="common">Desert ironclad beetle</name>
    <dbReference type="NCBI Taxonomy" id="1661398"/>
    <lineage>
        <taxon>Eukaryota</taxon>
        <taxon>Metazoa</taxon>
        <taxon>Ecdysozoa</taxon>
        <taxon>Arthropoda</taxon>
        <taxon>Hexapoda</taxon>
        <taxon>Insecta</taxon>
        <taxon>Pterygota</taxon>
        <taxon>Neoptera</taxon>
        <taxon>Endopterygota</taxon>
        <taxon>Coleoptera</taxon>
        <taxon>Polyphaga</taxon>
        <taxon>Cucujiformia</taxon>
        <taxon>Tenebrionidae</taxon>
        <taxon>Pimeliinae</taxon>
        <taxon>Asbolus</taxon>
    </lineage>
</organism>
<proteinExistence type="predicted"/>
<dbReference type="OrthoDB" id="6753189at2759"/>
<accession>A0A482V7W1</accession>
<gene>
    <name evidence="2" type="ORF">BDFB_009012</name>
</gene>